<protein>
    <submittedName>
        <fullName evidence="7">ABC-type uncharacterized transporter, permease component</fullName>
    </submittedName>
</protein>
<evidence type="ECO:0000256" key="5">
    <source>
        <dbReference type="RuleBase" id="RU363032"/>
    </source>
</evidence>
<dbReference type="CDD" id="cd06261">
    <property type="entry name" value="TM_PBP2"/>
    <property type="match status" value="1"/>
</dbReference>
<keyword evidence="3 5" id="KW-1133">Transmembrane helix</keyword>
<keyword evidence="2 5" id="KW-0812">Transmembrane</keyword>
<dbReference type="PANTHER" id="PTHR42727:SF1">
    <property type="entry name" value="PHOSPHATE TRANSPORT SYSTEM PERMEASE"/>
    <property type="match status" value="1"/>
</dbReference>
<dbReference type="GO" id="GO:0055085">
    <property type="term" value="P:transmembrane transport"/>
    <property type="evidence" value="ECO:0007669"/>
    <property type="project" value="InterPro"/>
</dbReference>
<name>A0A1Z4VU96_9GAMM</name>
<dbReference type="Gene3D" id="1.10.3720.10">
    <property type="entry name" value="MetI-like"/>
    <property type="match status" value="1"/>
</dbReference>
<evidence type="ECO:0000256" key="1">
    <source>
        <dbReference type="ARBA" id="ARBA00004651"/>
    </source>
</evidence>
<dbReference type="InterPro" id="IPR035906">
    <property type="entry name" value="MetI-like_sf"/>
</dbReference>
<keyword evidence="5" id="KW-0813">Transport</keyword>
<keyword evidence="8" id="KW-1185">Reference proteome</keyword>
<dbReference type="InterPro" id="IPR015943">
    <property type="entry name" value="WD40/YVTN_repeat-like_dom_sf"/>
</dbReference>
<evidence type="ECO:0000259" key="6">
    <source>
        <dbReference type="PROSITE" id="PS50928"/>
    </source>
</evidence>
<evidence type="ECO:0000313" key="8">
    <source>
        <dbReference type="Proteomes" id="UP000218765"/>
    </source>
</evidence>
<feature type="transmembrane region" description="Helical" evidence="5">
    <location>
        <begin position="463"/>
        <end position="482"/>
    </location>
</feature>
<feature type="transmembrane region" description="Helical" evidence="5">
    <location>
        <begin position="566"/>
        <end position="590"/>
    </location>
</feature>
<comment type="subcellular location">
    <subcellularLocation>
        <location evidence="1 5">Cell membrane</location>
        <topology evidence="1 5">Multi-pass membrane protein</topology>
    </subcellularLocation>
</comment>
<dbReference type="AlphaFoldDB" id="A0A1Z4VU96"/>
<evidence type="ECO:0000256" key="4">
    <source>
        <dbReference type="ARBA" id="ARBA00023136"/>
    </source>
</evidence>
<dbReference type="Pfam" id="PF00528">
    <property type="entry name" value="BPD_transp_1"/>
    <property type="match status" value="1"/>
</dbReference>
<dbReference type="SUPFAM" id="SSF161098">
    <property type="entry name" value="MetI-like"/>
    <property type="match status" value="2"/>
</dbReference>
<feature type="transmembrane region" description="Helical" evidence="5">
    <location>
        <begin position="527"/>
        <end position="546"/>
    </location>
</feature>
<comment type="similarity">
    <text evidence="5">Belongs to the binding-protein-dependent transport system permease family.</text>
</comment>
<evidence type="ECO:0000256" key="3">
    <source>
        <dbReference type="ARBA" id="ARBA00022989"/>
    </source>
</evidence>
<feature type="transmembrane region" description="Helical" evidence="5">
    <location>
        <begin position="610"/>
        <end position="629"/>
    </location>
</feature>
<keyword evidence="4 5" id="KW-0472">Membrane</keyword>
<sequence length="759" mass="83486">MSDVPANSSSVIDRIPAASQRRRRRWRMFKDGAARHGVTVGGIGVIIAVVLIFFYLLYVVLPLLKPGSAEPVTDYTAPGSGETLHLAMEEQGEIAVRFTSAGEAVFFRTRNGTPVARFAVPLPEGAEISTFAAGAPESRIVAYGLSDGTALLVRHDYRISYPGDERLITPELHYPLGREPLEVTPDGAALTHLAVQSGEESTTLVGLTAAGNLQLSRIRLETSFLGDETEMVRSHQRLPLTLTGPQFLQVNPQQRILYVANRDGELARYDIAGGDAPVLLEQISISEHGAELTRLELLTGGISLLAGHANGRISQWFSVPDPDSKREQLRRIRGFDAHASPVTAIAPEHARKGLLAADAQGRITVYHTTAHNIVLDRQVSGQPLQRVAVSPRADYWLAEDTGGRLHFWEIDNEHPEISWSSLWGKVWYESYDEPAHIWQSSSASNDFEPKFSLTPLAFGTLKAAFYAMLIGTPLAILGAIYTSYFMAPKMRGSIKPTIEIMEALPTVILGFLAGLWLAPYIEDHLPGVFSLLIIMPFGVLLFAWFWHRLPERIRTTVPDGWEAALLIPVVLFWSWLSLGLSPLMEAWLFGGDMRLWLKSELGLDFDQRNSIVVGLAMGFAVIPTIFSIAEDAIFNVPRHLTSGSLALGATPWQTLTRVVLLTASPGIFSAVMIGMGRAVGETMIVLMATGNTPVMDMNIFQGMRTLSANIAVEMPESEVASTHYRVLFLAALVLFLFTFVVNTLAELVRQRLRRKYASL</sequence>
<feature type="transmembrane region" description="Helical" evidence="5">
    <location>
        <begin position="724"/>
        <end position="745"/>
    </location>
</feature>
<organism evidence="7 8">
    <name type="scientific">Thiohalobacter thiocyanaticus</name>
    <dbReference type="NCBI Taxonomy" id="585455"/>
    <lineage>
        <taxon>Bacteria</taxon>
        <taxon>Pseudomonadati</taxon>
        <taxon>Pseudomonadota</taxon>
        <taxon>Gammaproteobacteria</taxon>
        <taxon>Thiohalobacterales</taxon>
        <taxon>Thiohalobacteraceae</taxon>
        <taxon>Thiohalobacter</taxon>
    </lineage>
</organism>
<dbReference type="InterPro" id="IPR000515">
    <property type="entry name" value="MetI-like"/>
</dbReference>
<reference evidence="7 8" key="1">
    <citation type="submission" date="2017-05" db="EMBL/GenBank/DDBJ databases">
        <title>Thiocyanate degradation by Thiohalobacter thiocyanaticus FOKN1.</title>
        <authorList>
            <person name="Oshiki M."/>
            <person name="Fukushima T."/>
            <person name="Kawano S."/>
            <person name="Nakagawa J."/>
        </authorList>
    </citation>
    <scope>NUCLEOTIDE SEQUENCE [LARGE SCALE GENOMIC DNA]</scope>
    <source>
        <strain evidence="7 8">FOKN1</strain>
    </source>
</reference>
<accession>A0A1Z4VU96</accession>
<dbReference type="PROSITE" id="PS50928">
    <property type="entry name" value="ABC_TM1"/>
    <property type="match status" value="1"/>
</dbReference>
<feature type="transmembrane region" description="Helical" evidence="5">
    <location>
        <begin position="503"/>
        <end position="521"/>
    </location>
</feature>
<dbReference type="SUPFAM" id="SSF69322">
    <property type="entry name" value="Tricorn protease domain 2"/>
    <property type="match status" value="1"/>
</dbReference>
<dbReference type="RefSeq" id="WP_197702956.1">
    <property type="nucleotide sequence ID" value="NZ_AP018052.1"/>
</dbReference>
<dbReference type="GO" id="GO:0005886">
    <property type="term" value="C:plasma membrane"/>
    <property type="evidence" value="ECO:0007669"/>
    <property type="project" value="UniProtKB-SubCell"/>
</dbReference>
<feature type="transmembrane region" description="Helical" evidence="5">
    <location>
        <begin position="658"/>
        <end position="679"/>
    </location>
</feature>
<dbReference type="EMBL" id="AP018052">
    <property type="protein sequence ID" value="BAZ94928.1"/>
    <property type="molecule type" value="Genomic_DNA"/>
</dbReference>
<dbReference type="KEGG" id="ttc:FOKN1_2557"/>
<evidence type="ECO:0000313" key="7">
    <source>
        <dbReference type="EMBL" id="BAZ94928.1"/>
    </source>
</evidence>
<proteinExistence type="inferred from homology"/>
<dbReference type="Proteomes" id="UP000218765">
    <property type="component" value="Chromosome"/>
</dbReference>
<feature type="domain" description="ABC transmembrane type-1" evidence="6">
    <location>
        <begin position="457"/>
        <end position="745"/>
    </location>
</feature>
<evidence type="ECO:0000256" key="2">
    <source>
        <dbReference type="ARBA" id="ARBA00022692"/>
    </source>
</evidence>
<gene>
    <name evidence="7" type="ORF">FOKN1_2557</name>
</gene>
<feature type="transmembrane region" description="Helical" evidence="5">
    <location>
        <begin position="33"/>
        <end position="58"/>
    </location>
</feature>
<dbReference type="Gene3D" id="2.130.10.10">
    <property type="entry name" value="YVTN repeat-like/Quinoprotein amine dehydrogenase"/>
    <property type="match status" value="1"/>
</dbReference>
<dbReference type="PANTHER" id="PTHR42727">
    <property type="entry name" value="PHOSPHATE TRANSPORT SYSTEM PERMEASE PROTEIN"/>
    <property type="match status" value="1"/>
</dbReference>